<sequence>MVSNVDAIVVGGRCAGAATALSLAESGHRVLMVEAARWPSDTMSTLYIHQPGVVQLARVGVLDDVLASGCPTIISLNHHVGGVTVSGSLPLFDGVGFALAPRRYVLDSIMVAKARELGVDFRQRTRFVGALWDGGRVVGARLAGDEVYDVRCAVLVGADGMRSRVAKAVSAPIQRDDGRRTFVHYTGWRDLGRAAVEIHEASGRYASVIPTHDRTWLVATYGAQAAFAKARRNPLQHHLDTVRQLDLALWRELERRDPVVRLHGSGDQKNFVRRPCGPGWALVGDAGHHKDSITARGITDALRQAESLGHSLSGRLSSREATDAGLRDYAVARNALIENSYAQTLSATRLDVSKSRLQRHRLVAGSADLTQHHLRVLGGIATADDLTD</sequence>
<accession>A0A2Y9BMS3</accession>
<dbReference type="AlphaFoldDB" id="A0A2Y9BMS3"/>
<dbReference type="InterPro" id="IPR036188">
    <property type="entry name" value="FAD/NAD-bd_sf"/>
</dbReference>
<dbReference type="Gene3D" id="3.50.50.60">
    <property type="entry name" value="FAD/NAD(P)-binding domain"/>
    <property type="match status" value="1"/>
</dbReference>
<proteinExistence type="predicted"/>
<dbReference type="InterPro" id="IPR050407">
    <property type="entry name" value="Geranylgeranyl_reductase"/>
</dbReference>
<evidence type="ECO:0000259" key="1">
    <source>
        <dbReference type="Pfam" id="PF01494"/>
    </source>
</evidence>
<dbReference type="Proteomes" id="UP000250028">
    <property type="component" value="Unassembled WGS sequence"/>
</dbReference>
<dbReference type="PANTHER" id="PTHR42685">
    <property type="entry name" value="GERANYLGERANYL DIPHOSPHATE REDUCTASE"/>
    <property type="match status" value="1"/>
</dbReference>
<dbReference type="InterPro" id="IPR002938">
    <property type="entry name" value="FAD-bd"/>
</dbReference>
<gene>
    <name evidence="2" type="ORF">SAMN04489750_3808</name>
</gene>
<dbReference type="Pfam" id="PF01494">
    <property type="entry name" value="FAD_binding_3"/>
    <property type="match status" value="1"/>
</dbReference>
<keyword evidence="3" id="KW-1185">Reference proteome</keyword>
<protein>
    <submittedName>
        <fullName evidence="2">Dehydrogenase (Flavoprotein)</fullName>
    </submittedName>
</protein>
<evidence type="ECO:0000313" key="2">
    <source>
        <dbReference type="EMBL" id="SSA59003.1"/>
    </source>
</evidence>
<name>A0A2Y9BMS3_9MICO</name>
<dbReference type="GO" id="GO:0071949">
    <property type="term" value="F:FAD binding"/>
    <property type="evidence" value="ECO:0007669"/>
    <property type="project" value="InterPro"/>
</dbReference>
<dbReference type="PANTHER" id="PTHR42685:SF22">
    <property type="entry name" value="CONDITIONED MEDIUM FACTOR RECEPTOR 1"/>
    <property type="match status" value="1"/>
</dbReference>
<feature type="domain" description="FAD-binding" evidence="1">
    <location>
        <begin position="5"/>
        <end position="338"/>
    </location>
</feature>
<dbReference type="EMBL" id="UESZ01000002">
    <property type="protein sequence ID" value="SSA59003.1"/>
    <property type="molecule type" value="Genomic_DNA"/>
</dbReference>
<reference evidence="3" key="1">
    <citation type="submission" date="2016-10" db="EMBL/GenBank/DDBJ databases">
        <authorList>
            <person name="Varghese N."/>
            <person name="Submissions S."/>
        </authorList>
    </citation>
    <scope>NUCLEOTIDE SEQUENCE [LARGE SCALE GENOMIC DNA]</scope>
    <source>
        <strain evidence="3">DSM 22951</strain>
    </source>
</reference>
<evidence type="ECO:0000313" key="3">
    <source>
        <dbReference type="Proteomes" id="UP000250028"/>
    </source>
</evidence>
<organism evidence="2 3">
    <name type="scientific">Branchiibius hedensis</name>
    <dbReference type="NCBI Taxonomy" id="672460"/>
    <lineage>
        <taxon>Bacteria</taxon>
        <taxon>Bacillati</taxon>
        <taxon>Actinomycetota</taxon>
        <taxon>Actinomycetes</taxon>
        <taxon>Micrococcales</taxon>
        <taxon>Dermacoccaceae</taxon>
        <taxon>Branchiibius</taxon>
    </lineage>
</organism>
<dbReference type="PRINTS" id="PR00420">
    <property type="entry name" value="RNGMNOXGNASE"/>
</dbReference>
<dbReference type="SUPFAM" id="SSF51905">
    <property type="entry name" value="FAD/NAD(P)-binding domain"/>
    <property type="match status" value="1"/>
</dbReference>